<proteinExistence type="predicted"/>
<organism evidence="1 2">
    <name type="scientific">Candidatus Sungiibacteriota bacterium</name>
    <dbReference type="NCBI Taxonomy" id="2750080"/>
    <lineage>
        <taxon>Bacteria</taxon>
        <taxon>Candidatus Sungiibacteriota</taxon>
    </lineage>
</organism>
<name>A0A9D6LT60_9BACT</name>
<dbReference type="InterPro" id="IPR036412">
    <property type="entry name" value="HAD-like_sf"/>
</dbReference>
<sequence>MNALDYLKLASRISETDRGRFPSTISVNIITNFTDDVFLKVLTGICLENSIYPVIWRAPYKQYHLAFKSGEIPKDVAITFIFFYLNPYLYSEFYNPDQVNELFDDIEKFAESTKGTVVMNSFITPYRGAYGNLFDKSELFSLAENYNRSLFELEKRLKNFRVLDVNRLMHTLGERQARDFRGMYAFDFPFTNDFAVEVAKEWFSYIRVLLGKIKKCIVVDLDDTVWGGILGEVGPLGILLGEDYPGRCYQNFQRALVEFHNRGILLAINSRNNWEDVKEVFNQNPHMVLKESHFASIQTNWNNKADNLRAIAEELNIGLDSFVFFDDDPNNRALVKTMLPEVLVPEFSIAPEEYVNMLYGLDEFNQFALTEEDTARAKMYAEERQRKVVEKGSASFDEYIAGLQIVVNVSVNKLEYLTRLSQLTLKTNQFNLTTKRYSESEVADLIKKGCRFFAGDIQDKFGRYGVTILAILSPQENGVVRIDNFLMSCRVAGRGVEFTFFDYLLELLASEGVKKVTGLLIETQKNPPVREILPNLGFKIKEKGEGGTLFEINLEEYQMCQQPNVNRHIKIGS</sequence>
<dbReference type="InterPro" id="IPR010033">
    <property type="entry name" value="HAD_SF_ppase_IIIC"/>
</dbReference>
<dbReference type="NCBIfam" id="TIGR01686">
    <property type="entry name" value="FkbH"/>
    <property type="match status" value="1"/>
</dbReference>
<comment type="caution">
    <text evidence="1">The sequence shown here is derived from an EMBL/GenBank/DDBJ whole genome shotgun (WGS) entry which is preliminary data.</text>
</comment>
<evidence type="ECO:0000313" key="2">
    <source>
        <dbReference type="Proteomes" id="UP000808388"/>
    </source>
</evidence>
<dbReference type="SUPFAM" id="SSF56784">
    <property type="entry name" value="HAD-like"/>
    <property type="match status" value="1"/>
</dbReference>
<dbReference type="Gene3D" id="3.40.50.1110">
    <property type="entry name" value="SGNH hydrolase"/>
    <property type="match status" value="1"/>
</dbReference>
<dbReference type="NCBIfam" id="TIGR01681">
    <property type="entry name" value="HAD-SF-IIIC"/>
    <property type="match status" value="1"/>
</dbReference>
<dbReference type="Gene3D" id="3.40.50.1000">
    <property type="entry name" value="HAD superfamily/HAD-like"/>
    <property type="match status" value="1"/>
</dbReference>
<gene>
    <name evidence="1" type="ORF">HY220_00485</name>
</gene>
<dbReference type="AlphaFoldDB" id="A0A9D6LT60"/>
<dbReference type="InterPro" id="IPR023214">
    <property type="entry name" value="HAD_sf"/>
</dbReference>
<protein>
    <submittedName>
        <fullName evidence="1">HAD-IIIC family phosphatase</fullName>
    </submittedName>
</protein>
<dbReference type="InterPro" id="IPR010037">
    <property type="entry name" value="FkbH_domain"/>
</dbReference>
<reference evidence="1" key="1">
    <citation type="submission" date="2020-07" db="EMBL/GenBank/DDBJ databases">
        <title>Huge and variable diversity of episymbiotic CPR bacteria and DPANN archaea in groundwater ecosystems.</title>
        <authorList>
            <person name="He C.Y."/>
            <person name="Keren R."/>
            <person name="Whittaker M."/>
            <person name="Farag I.F."/>
            <person name="Doudna J."/>
            <person name="Cate J.H.D."/>
            <person name="Banfield J.F."/>
        </authorList>
    </citation>
    <scope>NUCLEOTIDE SEQUENCE</scope>
    <source>
        <strain evidence="1">NC_groundwater_972_Pr1_S-0.2um_49_27</strain>
    </source>
</reference>
<accession>A0A9D6LT60</accession>
<dbReference type="EMBL" id="JACQCQ010000002">
    <property type="protein sequence ID" value="MBI3627215.1"/>
    <property type="molecule type" value="Genomic_DNA"/>
</dbReference>
<dbReference type="Proteomes" id="UP000808388">
    <property type="component" value="Unassembled WGS sequence"/>
</dbReference>
<evidence type="ECO:0000313" key="1">
    <source>
        <dbReference type="EMBL" id="MBI3627215.1"/>
    </source>
</evidence>
<dbReference type="InterPro" id="IPR036514">
    <property type="entry name" value="SGNH_hydro_sf"/>
</dbReference>